<dbReference type="EMBL" id="JADGJQ010000101">
    <property type="protein sequence ID" value="KAJ3170021.1"/>
    <property type="molecule type" value="Genomic_DNA"/>
</dbReference>
<dbReference type="Pfam" id="PF09949">
    <property type="entry name" value="APP1_cat"/>
    <property type="match status" value="1"/>
</dbReference>
<evidence type="ECO:0000259" key="2">
    <source>
        <dbReference type="Pfam" id="PF09949"/>
    </source>
</evidence>
<dbReference type="InterPro" id="IPR052935">
    <property type="entry name" value="Mg2+_PAP"/>
</dbReference>
<dbReference type="PANTHER" id="PTHR28208:SF3">
    <property type="entry name" value="PHOSPHATIDATE PHOSPHATASE APP1"/>
    <property type="match status" value="1"/>
</dbReference>
<accession>A0AAD5XJH6</accession>
<reference evidence="3" key="1">
    <citation type="submission" date="2020-05" db="EMBL/GenBank/DDBJ databases">
        <title>Phylogenomic resolution of chytrid fungi.</title>
        <authorList>
            <person name="Stajich J.E."/>
            <person name="Amses K."/>
            <person name="Simmons R."/>
            <person name="Seto K."/>
            <person name="Myers J."/>
            <person name="Bonds A."/>
            <person name="Quandt C.A."/>
            <person name="Barry K."/>
            <person name="Liu P."/>
            <person name="Grigoriev I."/>
            <person name="Longcore J.E."/>
            <person name="James T.Y."/>
        </authorList>
    </citation>
    <scope>NUCLEOTIDE SEQUENCE</scope>
    <source>
        <strain evidence="3">JEL0379</strain>
    </source>
</reference>
<evidence type="ECO:0000313" key="3">
    <source>
        <dbReference type="EMBL" id="KAJ3170021.1"/>
    </source>
</evidence>
<evidence type="ECO:0000313" key="4">
    <source>
        <dbReference type="Proteomes" id="UP001212152"/>
    </source>
</evidence>
<dbReference type="GO" id="GO:0008195">
    <property type="term" value="F:phosphatidate phosphatase activity"/>
    <property type="evidence" value="ECO:0007669"/>
    <property type="project" value="InterPro"/>
</dbReference>
<dbReference type="PANTHER" id="PTHR28208">
    <property type="entry name" value="PHOSPHATIDATE PHOSPHATASE APP1"/>
    <property type="match status" value="1"/>
</dbReference>
<dbReference type="InterPro" id="IPR019236">
    <property type="entry name" value="APP1_cat"/>
</dbReference>
<keyword evidence="4" id="KW-1185">Reference proteome</keyword>
<gene>
    <name evidence="3" type="ORF">HDU87_000487</name>
</gene>
<protein>
    <recommendedName>
        <fullName evidence="2">Phosphatidate phosphatase APP1 catalytic domain-containing protein</fullName>
    </recommendedName>
</protein>
<sequence>MSLDRAQAKAASEIGKNAATVPGTPPKSRASYFGSLRPLSASFNASFNVRNPTPNADIKGGSVVPEAEPAAQEQTSFAVPGPVEDGHETKHWLVNVKGWIYGTRAASKRRKILLSLSRKVFAPSTVDAAMGARHDEVAGVFLATSMRNVPVRVAVTGLAPSDNLLALRRRQSSINLAEAMEKEEEIEATESKAFDWAALSEGDAGITLRTDASGFFSGTIKLPTHMVDKWRETQSDLDVDHDFVRVVAFKTDDPELHSLASVELIAPNGVSLISDVDDTIKDSSVHEGRMAAMHAALFVEPKEVDGMADAYNFLRAKRVSLHYVSAAPFQLYPMLSSFLKASKFPSGSLNLRNVWEKENMSSRAYKHKVITRILQDFPDRKFILVGDSGEMDIETYAGLYAVAPERIVKIFIRDVNSHKHPVLPKADSFPLRSREISSRSPPAGDFPPDVDPNVNPLIARMRGVYDALQRDAWSLFKLPEAIFTDRIVLDAVTGLAASVERLDRERVEAQCARFDPKVREDSARLEEEARLALEDGEDDGEKQRVAAETADFMLERQDAKQ</sequence>
<evidence type="ECO:0000256" key="1">
    <source>
        <dbReference type="SAM" id="MobiDB-lite"/>
    </source>
</evidence>
<proteinExistence type="predicted"/>
<organism evidence="3 4">
    <name type="scientific">Geranomyces variabilis</name>
    <dbReference type="NCBI Taxonomy" id="109894"/>
    <lineage>
        <taxon>Eukaryota</taxon>
        <taxon>Fungi</taxon>
        <taxon>Fungi incertae sedis</taxon>
        <taxon>Chytridiomycota</taxon>
        <taxon>Chytridiomycota incertae sedis</taxon>
        <taxon>Chytridiomycetes</taxon>
        <taxon>Spizellomycetales</taxon>
        <taxon>Powellomycetaceae</taxon>
        <taxon>Geranomyces</taxon>
    </lineage>
</organism>
<feature type="domain" description="Phosphatidate phosphatase APP1 catalytic" evidence="2">
    <location>
        <begin position="270"/>
        <end position="414"/>
    </location>
</feature>
<dbReference type="AlphaFoldDB" id="A0AAD5XJH6"/>
<name>A0AAD5XJH6_9FUNG</name>
<comment type="caution">
    <text evidence="3">The sequence shown here is derived from an EMBL/GenBank/DDBJ whole genome shotgun (WGS) entry which is preliminary data.</text>
</comment>
<dbReference type="Proteomes" id="UP001212152">
    <property type="component" value="Unassembled WGS sequence"/>
</dbReference>
<feature type="region of interest" description="Disordered" evidence="1">
    <location>
        <begin position="1"/>
        <end position="26"/>
    </location>
</feature>